<evidence type="ECO:0000313" key="2">
    <source>
        <dbReference type="Proteomes" id="UP001163321"/>
    </source>
</evidence>
<sequence length="166" mass="17907">MSANASAYSTETDQKSSGVGVESVSSIFFQPFNLLSTHSSIFAKLSPSQKMIAIAFHSNFLPLHLPLDFACLFIIFLIGFSDRDFTGTVTRRTLLGDTDAAAAPDPSSCLKYATIKDIFVMGGPAPALTVSGTETVSADAQMLSLWKLSNLVLRKKLNNDSHRNDV</sequence>
<protein>
    <submittedName>
        <fullName evidence="1">Uncharacterized protein</fullName>
    </submittedName>
</protein>
<dbReference type="EMBL" id="CM047582">
    <property type="protein sequence ID" value="KAI9915873.1"/>
    <property type="molecule type" value="Genomic_DNA"/>
</dbReference>
<accession>A0ACC0WD61</accession>
<name>A0ACC0WD61_9STRA</name>
<keyword evidence="2" id="KW-1185">Reference proteome</keyword>
<reference evidence="1 2" key="1">
    <citation type="journal article" date="2022" name="bioRxiv">
        <title>The genome of the oomycete Peronosclerospora sorghi, a cosmopolitan pathogen of maize and sorghum, is inflated with dispersed pseudogenes.</title>
        <authorList>
            <person name="Fletcher K."/>
            <person name="Martin F."/>
            <person name="Isakeit T."/>
            <person name="Cavanaugh K."/>
            <person name="Magill C."/>
            <person name="Michelmore R."/>
        </authorList>
    </citation>
    <scope>NUCLEOTIDE SEQUENCE [LARGE SCALE GENOMIC DNA]</scope>
    <source>
        <strain evidence="1">P6</strain>
    </source>
</reference>
<evidence type="ECO:0000313" key="1">
    <source>
        <dbReference type="EMBL" id="KAI9915873.1"/>
    </source>
</evidence>
<proteinExistence type="predicted"/>
<dbReference type="Proteomes" id="UP001163321">
    <property type="component" value="Chromosome 3"/>
</dbReference>
<comment type="caution">
    <text evidence="1">The sequence shown here is derived from an EMBL/GenBank/DDBJ whole genome shotgun (WGS) entry which is preliminary data.</text>
</comment>
<gene>
    <name evidence="1" type="ORF">PsorP6_008619</name>
</gene>
<organism evidence="1 2">
    <name type="scientific">Peronosclerospora sorghi</name>
    <dbReference type="NCBI Taxonomy" id="230839"/>
    <lineage>
        <taxon>Eukaryota</taxon>
        <taxon>Sar</taxon>
        <taxon>Stramenopiles</taxon>
        <taxon>Oomycota</taxon>
        <taxon>Peronosporomycetes</taxon>
        <taxon>Peronosporales</taxon>
        <taxon>Peronosporaceae</taxon>
        <taxon>Peronosclerospora</taxon>
    </lineage>
</organism>